<evidence type="ECO:0000313" key="11">
    <source>
        <dbReference type="EMBL" id="RUO18297.1"/>
    </source>
</evidence>
<dbReference type="AlphaFoldDB" id="A0A432VQ57"/>
<keyword evidence="4" id="KW-1003">Cell membrane</keyword>
<evidence type="ECO:0000256" key="9">
    <source>
        <dbReference type="ARBA" id="ARBA00023136"/>
    </source>
</evidence>
<dbReference type="NCBIfam" id="TIGR02532">
    <property type="entry name" value="IV_pilin_GFxxxE"/>
    <property type="match status" value="1"/>
</dbReference>
<keyword evidence="9 10" id="KW-0472">Membrane</keyword>
<evidence type="ECO:0000256" key="7">
    <source>
        <dbReference type="ARBA" id="ARBA00022692"/>
    </source>
</evidence>
<dbReference type="OrthoDB" id="9794345at2"/>
<protein>
    <recommendedName>
        <fullName evidence="3">Type II secretion system protein J</fullName>
    </recommendedName>
</protein>
<comment type="caution">
    <text evidence="11">The sequence shown here is derived from an EMBL/GenBank/DDBJ whole genome shotgun (WGS) entry which is preliminary data.</text>
</comment>
<evidence type="ECO:0000256" key="1">
    <source>
        <dbReference type="ARBA" id="ARBA00004377"/>
    </source>
</evidence>
<dbReference type="InterPro" id="IPR012902">
    <property type="entry name" value="N_methyl_site"/>
</dbReference>
<dbReference type="PANTHER" id="PTHR39583">
    <property type="entry name" value="TYPE II SECRETION SYSTEM PROTEIN J-RELATED"/>
    <property type="match status" value="1"/>
</dbReference>
<dbReference type="SUPFAM" id="SSF54523">
    <property type="entry name" value="Pili subunits"/>
    <property type="match status" value="2"/>
</dbReference>
<dbReference type="Gene3D" id="2.10.70.20">
    <property type="entry name" value="gspk-gspi-gspj complex like domains"/>
    <property type="match status" value="1"/>
</dbReference>
<dbReference type="Gene3D" id="3.10.610.10">
    <property type="entry name" value="GSPII I/J protein-like"/>
    <property type="match status" value="1"/>
</dbReference>
<evidence type="ECO:0000313" key="12">
    <source>
        <dbReference type="Proteomes" id="UP000288212"/>
    </source>
</evidence>
<keyword evidence="5" id="KW-0488">Methylation</keyword>
<organism evidence="11 12">
    <name type="scientific">Aliidiomarina haloalkalitolerans</name>
    <dbReference type="NCBI Taxonomy" id="859059"/>
    <lineage>
        <taxon>Bacteria</taxon>
        <taxon>Pseudomonadati</taxon>
        <taxon>Pseudomonadota</taxon>
        <taxon>Gammaproteobacteria</taxon>
        <taxon>Alteromonadales</taxon>
        <taxon>Idiomarinaceae</taxon>
        <taxon>Aliidiomarina</taxon>
    </lineage>
</organism>
<gene>
    <name evidence="11" type="primary">gspJ</name>
    <name evidence="11" type="ORF">CWE06_11485</name>
</gene>
<keyword evidence="7 10" id="KW-0812">Transmembrane</keyword>
<dbReference type="EMBL" id="PIPI01000010">
    <property type="protein sequence ID" value="RUO18297.1"/>
    <property type="molecule type" value="Genomic_DNA"/>
</dbReference>
<dbReference type="InterPro" id="IPR051621">
    <property type="entry name" value="T2SS_protein_J"/>
</dbReference>
<evidence type="ECO:0000256" key="2">
    <source>
        <dbReference type="ARBA" id="ARBA00011084"/>
    </source>
</evidence>
<dbReference type="Pfam" id="PF07963">
    <property type="entry name" value="N_methyl"/>
    <property type="match status" value="1"/>
</dbReference>
<dbReference type="GO" id="GO:0015627">
    <property type="term" value="C:type II protein secretion system complex"/>
    <property type="evidence" value="ECO:0007669"/>
    <property type="project" value="InterPro"/>
</dbReference>
<evidence type="ECO:0000256" key="8">
    <source>
        <dbReference type="ARBA" id="ARBA00022989"/>
    </source>
</evidence>
<reference evidence="11 12" key="1">
    <citation type="journal article" date="2011" name="Front. Microbiol.">
        <title>Genomic signatures of strain selection and enhancement in Bacillus atrophaeus var. globigii, a historical biowarfare simulant.</title>
        <authorList>
            <person name="Gibbons H.S."/>
            <person name="Broomall S.M."/>
            <person name="McNew L.A."/>
            <person name="Daligault H."/>
            <person name="Chapman C."/>
            <person name="Bruce D."/>
            <person name="Karavis M."/>
            <person name="Krepps M."/>
            <person name="McGregor P.A."/>
            <person name="Hong C."/>
            <person name="Park K.H."/>
            <person name="Akmal A."/>
            <person name="Feldman A."/>
            <person name="Lin J.S."/>
            <person name="Chang W.E."/>
            <person name="Higgs B.W."/>
            <person name="Demirev P."/>
            <person name="Lindquist J."/>
            <person name="Liem A."/>
            <person name="Fochler E."/>
            <person name="Read T.D."/>
            <person name="Tapia R."/>
            <person name="Johnson S."/>
            <person name="Bishop-Lilly K.A."/>
            <person name="Detter C."/>
            <person name="Han C."/>
            <person name="Sozhamannan S."/>
            <person name="Rosenzweig C.N."/>
            <person name="Skowronski E.W."/>
        </authorList>
    </citation>
    <scope>NUCLEOTIDE SEQUENCE [LARGE SCALE GENOMIC DNA]</scope>
    <source>
        <strain evidence="11 12">AK5</strain>
    </source>
</reference>
<name>A0A432VQ57_9GAMM</name>
<dbReference type="InterPro" id="IPR045584">
    <property type="entry name" value="Pilin-like"/>
</dbReference>
<dbReference type="Pfam" id="PF11612">
    <property type="entry name" value="T2SSJ"/>
    <property type="match status" value="1"/>
</dbReference>
<evidence type="ECO:0000256" key="3">
    <source>
        <dbReference type="ARBA" id="ARBA00021539"/>
    </source>
</evidence>
<comment type="similarity">
    <text evidence="2">Belongs to the GSP J family.</text>
</comment>
<proteinExistence type="inferred from homology"/>
<keyword evidence="8 10" id="KW-1133">Transmembrane helix</keyword>
<evidence type="ECO:0000256" key="5">
    <source>
        <dbReference type="ARBA" id="ARBA00022481"/>
    </source>
</evidence>
<dbReference type="GO" id="GO:0015628">
    <property type="term" value="P:protein secretion by the type II secretion system"/>
    <property type="evidence" value="ECO:0007669"/>
    <property type="project" value="InterPro"/>
</dbReference>
<feature type="transmembrane region" description="Helical" evidence="10">
    <location>
        <begin position="12"/>
        <end position="34"/>
    </location>
</feature>
<dbReference type="GO" id="GO:0005886">
    <property type="term" value="C:plasma membrane"/>
    <property type="evidence" value="ECO:0007669"/>
    <property type="project" value="UniProtKB-SubCell"/>
</dbReference>
<dbReference type="InterPro" id="IPR010055">
    <property type="entry name" value="T2SS_protein-GspJ"/>
</dbReference>
<dbReference type="NCBIfam" id="TIGR01711">
    <property type="entry name" value="gspJ"/>
    <property type="match status" value="1"/>
</dbReference>
<dbReference type="Proteomes" id="UP000288212">
    <property type="component" value="Unassembled WGS sequence"/>
</dbReference>
<evidence type="ECO:0000256" key="6">
    <source>
        <dbReference type="ARBA" id="ARBA00022519"/>
    </source>
</evidence>
<dbReference type="PANTHER" id="PTHR39583:SF2">
    <property type="entry name" value="TYPE II SECRETION SYSTEM PROTEIN J"/>
    <property type="match status" value="1"/>
</dbReference>
<comment type="subcellular location">
    <subcellularLocation>
        <location evidence="1">Cell inner membrane</location>
        <topology evidence="1">Single-pass membrane protein</topology>
    </subcellularLocation>
</comment>
<evidence type="ECO:0000256" key="10">
    <source>
        <dbReference type="SAM" id="Phobius"/>
    </source>
</evidence>
<keyword evidence="12" id="KW-1185">Reference proteome</keyword>
<dbReference type="PROSITE" id="PS00409">
    <property type="entry name" value="PROKAR_NTER_METHYL"/>
    <property type="match status" value="1"/>
</dbReference>
<sequence length="204" mass="23155">MQRMRGFTLIEVMVAIMIIAIIGAASAVVLTNMIDANRASERRHESLQALQFALLTLDRDVRQMVVRPVRAVPTERRNYYLTNDGALLDSDSGALGFVRAGWTNPDMMLPRSELQPVVYRVRDGVLQRLYVPFVDDSRGEPQIQDLMTGVTEFSARFLFRGDEYERWEIAHSLPDVVIVTLETEEFGDIERWLIVSGAKIEAIP</sequence>
<accession>A0A432VQ57</accession>
<evidence type="ECO:0000256" key="4">
    <source>
        <dbReference type="ARBA" id="ARBA00022475"/>
    </source>
</evidence>
<keyword evidence="6" id="KW-0997">Cell inner membrane</keyword>